<dbReference type="GO" id="GO:0005737">
    <property type="term" value="C:cytoplasm"/>
    <property type="evidence" value="ECO:0007669"/>
    <property type="project" value="TreeGrafter"/>
</dbReference>
<dbReference type="PROSITE" id="PS50975">
    <property type="entry name" value="ATP_GRASP"/>
    <property type="match status" value="1"/>
</dbReference>
<dbReference type="EMBL" id="LSEF01000047">
    <property type="protein sequence ID" value="OAF17132.1"/>
    <property type="molecule type" value="Genomic_DNA"/>
</dbReference>
<dbReference type="GeneID" id="32585399"/>
<organism evidence="3 4">
    <name type="scientific">Bradyrhizobium neotropicale</name>
    <dbReference type="NCBI Taxonomy" id="1497615"/>
    <lineage>
        <taxon>Bacteria</taxon>
        <taxon>Pseudomonadati</taxon>
        <taxon>Pseudomonadota</taxon>
        <taxon>Alphaproteobacteria</taxon>
        <taxon>Hyphomicrobiales</taxon>
        <taxon>Nitrobacteraceae</taxon>
        <taxon>Bradyrhizobium</taxon>
    </lineage>
</organism>
<reference evidence="3 4" key="1">
    <citation type="submission" date="2016-02" db="EMBL/GenBank/DDBJ databases">
        <title>Draft genome sequence of the strain BR 10247T Bradyrhizobium neotropicale isolated from nodules of Centrolobium paraense.</title>
        <authorList>
            <person name="Simoes-Araujo J.L."/>
            <person name="Barauna A.C."/>
            <person name="Silva K."/>
            <person name="Zilli J.E."/>
        </authorList>
    </citation>
    <scope>NUCLEOTIDE SEQUENCE [LARGE SCALE GENOMIC DNA]</scope>
    <source>
        <strain evidence="3 4">BR 10247</strain>
    </source>
</reference>
<sequence length="310" mass="33655">MAGGERIFVQAIRRYCANHGITVDVRSGGWLIAMRRGERRHFAFGYDIGLNSAIAHRLANDKSATAEVLSLSGVPCIAHRLFLNPSLGEHVVETGWREAMLALLAQNPRGVVVKPNEGTSGRSVFWVTSPDQLDRAVSEVFASSLGLVISPYVEIEQEIRVILLDRTPLVVYRKERPSVVGDGVHSVRDLARATGQEEQLNQLDAAALDAVAPRGERRVLTWRHNLDAGAQPVLVNDDEVRAACVKLAIDAASAIGIAFASVDVVRVDGAWRVLEINSGVMMEALAKPYPDLVQATYDAALDRVFGESTG</sequence>
<dbReference type="GO" id="GO:0005524">
    <property type="term" value="F:ATP binding"/>
    <property type="evidence" value="ECO:0007669"/>
    <property type="project" value="UniProtKB-UniRule"/>
</dbReference>
<protein>
    <submittedName>
        <fullName evidence="3">RimK-like protein</fullName>
    </submittedName>
</protein>
<name>A0A176ZB59_9BRAD</name>
<dbReference type="Proteomes" id="UP000077173">
    <property type="component" value="Unassembled WGS sequence"/>
</dbReference>
<evidence type="ECO:0000256" key="1">
    <source>
        <dbReference type="PROSITE-ProRule" id="PRU00409"/>
    </source>
</evidence>
<dbReference type="AlphaFoldDB" id="A0A176ZB59"/>
<accession>A0A176ZB59</accession>
<keyword evidence="1" id="KW-0547">Nucleotide-binding</keyword>
<dbReference type="PANTHER" id="PTHR21621:SF0">
    <property type="entry name" value="BETA-CITRYLGLUTAMATE SYNTHASE B-RELATED"/>
    <property type="match status" value="1"/>
</dbReference>
<dbReference type="Gene3D" id="3.30.1490.20">
    <property type="entry name" value="ATP-grasp fold, A domain"/>
    <property type="match status" value="1"/>
</dbReference>
<gene>
    <name evidence="3" type="ORF">AXW67_10040</name>
</gene>
<dbReference type="Gene3D" id="3.30.470.20">
    <property type="entry name" value="ATP-grasp fold, B domain"/>
    <property type="match status" value="1"/>
</dbReference>
<dbReference type="RefSeq" id="WP_063678562.1">
    <property type="nucleotide sequence ID" value="NZ_LSEF01000047.1"/>
</dbReference>
<dbReference type="InterPro" id="IPR013815">
    <property type="entry name" value="ATP_grasp_subdomain_1"/>
</dbReference>
<dbReference type="PANTHER" id="PTHR21621">
    <property type="entry name" value="RIBOSOMAL PROTEIN S6 MODIFICATION PROTEIN"/>
    <property type="match status" value="1"/>
</dbReference>
<dbReference type="GO" id="GO:0046872">
    <property type="term" value="F:metal ion binding"/>
    <property type="evidence" value="ECO:0007669"/>
    <property type="project" value="InterPro"/>
</dbReference>
<evidence type="ECO:0000259" key="2">
    <source>
        <dbReference type="PROSITE" id="PS50975"/>
    </source>
</evidence>
<feature type="domain" description="ATP-grasp" evidence="2">
    <location>
        <begin position="66"/>
        <end position="306"/>
    </location>
</feature>
<keyword evidence="4" id="KW-1185">Reference proteome</keyword>
<proteinExistence type="predicted"/>
<evidence type="ECO:0000313" key="3">
    <source>
        <dbReference type="EMBL" id="OAF17132.1"/>
    </source>
</evidence>
<dbReference type="SUPFAM" id="SSF56059">
    <property type="entry name" value="Glutathione synthetase ATP-binding domain-like"/>
    <property type="match status" value="1"/>
</dbReference>
<dbReference type="GO" id="GO:0018169">
    <property type="term" value="F:ribosomal S6-glutamic acid ligase activity"/>
    <property type="evidence" value="ECO:0007669"/>
    <property type="project" value="TreeGrafter"/>
</dbReference>
<dbReference type="GO" id="GO:0009432">
    <property type="term" value="P:SOS response"/>
    <property type="evidence" value="ECO:0007669"/>
    <property type="project" value="TreeGrafter"/>
</dbReference>
<comment type="caution">
    <text evidence="3">The sequence shown here is derived from an EMBL/GenBank/DDBJ whole genome shotgun (WGS) entry which is preliminary data.</text>
</comment>
<evidence type="ECO:0000313" key="4">
    <source>
        <dbReference type="Proteomes" id="UP000077173"/>
    </source>
</evidence>
<keyword evidence="1" id="KW-0067">ATP-binding</keyword>
<dbReference type="InterPro" id="IPR011761">
    <property type="entry name" value="ATP-grasp"/>
</dbReference>